<dbReference type="InterPro" id="IPR058537">
    <property type="entry name" value="TPR_TNPO3_IPO13_4th"/>
</dbReference>
<dbReference type="InterPro" id="IPR057942">
    <property type="entry name" value="TPR_TNPO3_IPO13_3rd"/>
</dbReference>
<dbReference type="Pfam" id="PF03810">
    <property type="entry name" value="IBN_N"/>
    <property type="match status" value="1"/>
</dbReference>
<keyword evidence="6" id="KW-0653">Protein transport</keyword>
<evidence type="ECO:0000256" key="10">
    <source>
        <dbReference type="ARBA" id="ARBA00063116"/>
    </source>
</evidence>
<sequence length="922" mass="104826">MDAPPTLTAVHEAVYTLYHDPDTSKKEMASQWLHNFQKSVYAWKIANEVLYEKRSVESCYFASQTIRSKIQYSFCELPVDTHISLRDSLLEHLRQASDDTSAVIVMQLCLAIADLALQMSSWQSPVKDLINLLGENHTGLLLQILGVLPEEVNSSSLRLGANRRNEILMSLRSVSQTVAEYLQYCISRSEDKKIQMKVFNCFASWISIQAVAPNDIIANIVSRALGILKNPSVESDIHDAASDCLCALFPFLEENNQQTLEMQVLAGVTELEECFLFAVAHEDKEKSINYCCIFTEIAEAFLEKILNVSTVEKPHFAINVFDLVLKCIGHYDYEVVEITFGLWHRLSDALYQRDSDTLNAVFKPYVQRLLVYLRRHCEMEADQTGILEDGDDFADFRVKVSELVKDLAFIPGATNCFHLMFLSLQQPNVTWRFTEAALFVMKAIAKQIFPEENDVVPKVVEMILNLPETTHLAVRYTSVLLLGELCEWLEKHPQSIEMALNFLLHSLQQPHLSTAAAIALQNICCASRDYMTVHFSGLMQIIQFMDNFGISNEAAIGLLKGVSVTLSRLPPDHIQEAMEQICRIQIMHLNQLVENDVAFEKDTHSDPVRCFDRLATVFKFVNPPADNDSAHPCLRILLEMWPYLSKACNKYQGDVRVMERCCRCLRFAIRCVGKQSTQILEPLVQQIVVLHQVHFHSCFLYLGSILVDEYGSEPSCTTCLLNMLQAFVGSTLRIFKDASSLKNYPDTVDDFFRLCTRVLQKMPSNFLQCSSFPCIWDSAITACSLDHRDANSSVMKFINNLILAGRFQREDADYKQCQSLVKSVLHEKGQLLVTTLIHTSVFYLHSYMMYNVAELIVELKHSDRVLTCQWLLVALQSLPTQNSSGCVTATPEQLNEFYQCLTTSTNPKEIAHALRDFVRLYR</sequence>
<proteinExistence type="predicted"/>
<evidence type="ECO:0000259" key="13">
    <source>
        <dbReference type="Pfam" id="PF08389"/>
    </source>
</evidence>
<keyword evidence="3" id="KW-0813">Transport</keyword>
<dbReference type="PANTHER" id="PTHR12363:SF42">
    <property type="entry name" value="TRANSPORTIN-3"/>
    <property type="match status" value="1"/>
</dbReference>
<evidence type="ECO:0000256" key="3">
    <source>
        <dbReference type="ARBA" id="ARBA00022448"/>
    </source>
</evidence>
<dbReference type="Pfam" id="PF24139">
    <property type="entry name" value="TPR_TNPO3_IPO13_4th"/>
    <property type="match status" value="1"/>
</dbReference>
<dbReference type="EMBL" id="JAZDUA010000300">
    <property type="protein sequence ID" value="KAK7861760.1"/>
    <property type="molecule type" value="Genomic_DNA"/>
</dbReference>
<evidence type="ECO:0000256" key="2">
    <source>
        <dbReference type="ARBA" id="ARBA00004496"/>
    </source>
</evidence>
<dbReference type="InterPro" id="IPR016024">
    <property type="entry name" value="ARM-type_fold"/>
</dbReference>
<reference evidence="14 15" key="1">
    <citation type="submission" date="2024-03" db="EMBL/GenBank/DDBJ databases">
        <title>The genome assembly and annotation of the cricket Gryllus longicercus Weissman &amp; Gray.</title>
        <authorList>
            <person name="Szrajer S."/>
            <person name="Gray D."/>
            <person name="Ylla G."/>
        </authorList>
    </citation>
    <scope>NUCLEOTIDE SEQUENCE [LARGE SCALE GENOMIC DNA]</scope>
    <source>
        <strain evidence="14">DAG 2021-001</strain>
        <tissue evidence="14">Whole body minus gut</tissue>
    </source>
</reference>
<evidence type="ECO:0000256" key="5">
    <source>
        <dbReference type="ARBA" id="ARBA00022553"/>
    </source>
</evidence>
<dbReference type="GO" id="GO:0006606">
    <property type="term" value="P:protein import into nucleus"/>
    <property type="evidence" value="ECO:0007669"/>
    <property type="project" value="TreeGrafter"/>
</dbReference>
<dbReference type="SUPFAM" id="SSF48371">
    <property type="entry name" value="ARM repeat"/>
    <property type="match status" value="1"/>
</dbReference>
<evidence type="ECO:0000259" key="12">
    <source>
        <dbReference type="Pfam" id="PF03810"/>
    </source>
</evidence>
<keyword evidence="4" id="KW-0963">Cytoplasm</keyword>
<evidence type="ECO:0000256" key="1">
    <source>
        <dbReference type="ARBA" id="ARBA00004259"/>
    </source>
</evidence>
<dbReference type="InterPro" id="IPR013598">
    <property type="entry name" value="Exportin-1/Importin-b-like"/>
</dbReference>
<evidence type="ECO:0000256" key="6">
    <source>
        <dbReference type="ARBA" id="ARBA00022927"/>
    </source>
</evidence>
<keyword evidence="7" id="KW-0007">Acetylation</keyword>
<accession>A0AAN9VBC1</accession>
<name>A0AAN9VBC1_9ORTH</name>
<dbReference type="AlphaFoldDB" id="A0AAN9VBC1"/>
<dbReference type="Pfam" id="PF24140">
    <property type="entry name" value="TPR_TNPO3_IPO13_3rd"/>
    <property type="match status" value="1"/>
</dbReference>
<dbReference type="GO" id="GO:0005635">
    <property type="term" value="C:nuclear envelope"/>
    <property type="evidence" value="ECO:0007669"/>
    <property type="project" value="UniProtKB-SubCell"/>
</dbReference>
<dbReference type="Pfam" id="PF24138">
    <property type="entry name" value="TPR_TNPO3_IPO13_2nd"/>
    <property type="match status" value="1"/>
</dbReference>
<dbReference type="InterPro" id="IPR057941">
    <property type="entry name" value="TPR_TNPO3_IPO13_2nd"/>
</dbReference>
<feature type="domain" description="Importin N-terminal" evidence="12">
    <location>
        <begin position="29"/>
        <end position="94"/>
    </location>
</feature>
<evidence type="ECO:0000313" key="15">
    <source>
        <dbReference type="Proteomes" id="UP001378592"/>
    </source>
</evidence>
<protein>
    <recommendedName>
        <fullName evidence="11">Transportin-3</fullName>
    </recommendedName>
</protein>
<organism evidence="14 15">
    <name type="scientific">Gryllus longicercus</name>
    <dbReference type="NCBI Taxonomy" id="2509291"/>
    <lineage>
        <taxon>Eukaryota</taxon>
        <taxon>Metazoa</taxon>
        <taxon>Ecdysozoa</taxon>
        <taxon>Arthropoda</taxon>
        <taxon>Hexapoda</taxon>
        <taxon>Insecta</taxon>
        <taxon>Pterygota</taxon>
        <taxon>Neoptera</taxon>
        <taxon>Polyneoptera</taxon>
        <taxon>Orthoptera</taxon>
        <taxon>Ensifera</taxon>
        <taxon>Gryllidea</taxon>
        <taxon>Grylloidea</taxon>
        <taxon>Gryllidae</taxon>
        <taxon>Gryllinae</taxon>
        <taxon>Gryllus</taxon>
    </lineage>
</organism>
<evidence type="ECO:0000256" key="9">
    <source>
        <dbReference type="ARBA" id="ARBA00060097"/>
    </source>
</evidence>
<dbReference type="FunFam" id="1.25.10.10:FF:000079">
    <property type="entry name" value="transportin-3 isoform X1"/>
    <property type="match status" value="1"/>
</dbReference>
<comment type="caution">
    <text evidence="14">The sequence shown here is derived from an EMBL/GenBank/DDBJ whole genome shotgun (WGS) entry which is preliminary data.</text>
</comment>
<comment type="subcellular location">
    <subcellularLocation>
        <location evidence="2">Cytoplasm</location>
    </subcellularLocation>
    <subcellularLocation>
        <location evidence="1">Nucleus envelope</location>
    </subcellularLocation>
</comment>
<dbReference type="Gene3D" id="1.25.10.10">
    <property type="entry name" value="Leucine-rich Repeat Variant"/>
    <property type="match status" value="1"/>
</dbReference>
<dbReference type="InterPro" id="IPR011989">
    <property type="entry name" value="ARM-like"/>
</dbReference>
<keyword evidence="5" id="KW-0597">Phosphoprotein</keyword>
<gene>
    <name evidence="14" type="ORF">R5R35_010783</name>
</gene>
<keyword evidence="15" id="KW-1185">Reference proteome</keyword>
<dbReference type="GO" id="GO:0005737">
    <property type="term" value="C:cytoplasm"/>
    <property type="evidence" value="ECO:0007669"/>
    <property type="project" value="UniProtKB-SubCell"/>
</dbReference>
<evidence type="ECO:0000256" key="11">
    <source>
        <dbReference type="ARBA" id="ARBA00067328"/>
    </source>
</evidence>
<dbReference type="Proteomes" id="UP001378592">
    <property type="component" value="Unassembled WGS sequence"/>
</dbReference>
<dbReference type="PANTHER" id="PTHR12363">
    <property type="entry name" value="TRANSPORTIN 3 AND IMPORTIN 13"/>
    <property type="match status" value="1"/>
</dbReference>
<comment type="subunit">
    <text evidence="10">Interacts with (GTP-bound) Ran. Interacts with (phosphorylated) SFRS1 and SFRS2; leading to their nuclear import. Interacts with NUP62. Interacts with RBM4. Interacts with CPSF6, promoting its nuclear import.</text>
</comment>
<dbReference type="InterPro" id="IPR051345">
    <property type="entry name" value="Importin_beta-like_NTR"/>
</dbReference>
<evidence type="ECO:0000256" key="4">
    <source>
        <dbReference type="ARBA" id="ARBA00022490"/>
    </source>
</evidence>
<dbReference type="GO" id="GO:0031267">
    <property type="term" value="F:small GTPase binding"/>
    <property type="evidence" value="ECO:0007669"/>
    <property type="project" value="InterPro"/>
</dbReference>
<evidence type="ECO:0000256" key="7">
    <source>
        <dbReference type="ARBA" id="ARBA00022990"/>
    </source>
</evidence>
<keyword evidence="8" id="KW-0539">Nucleus</keyword>
<dbReference type="InterPro" id="IPR001494">
    <property type="entry name" value="Importin-beta_N"/>
</dbReference>
<feature type="domain" description="Exportin-1/Importin-beta-like" evidence="13">
    <location>
        <begin position="103"/>
        <end position="245"/>
    </location>
</feature>
<evidence type="ECO:0000256" key="8">
    <source>
        <dbReference type="ARBA" id="ARBA00023242"/>
    </source>
</evidence>
<evidence type="ECO:0000313" key="14">
    <source>
        <dbReference type="EMBL" id="KAK7861760.1"/>
    </source>
</evidence>
<comment type="function">
    <text evidence="9">Importin, which transports target proteins into the nucleus. Specifically mediates the nuclear import of splicing factor serine/arginine (SR) proteins, such as RBM4, SFRS1 and SFRS2, by recognizing phosphorylated SR domains. Also mediates the nuclear import of serine/arginine (SR) protein CPSF6, independently of CPSF6 phosphorylation. The nuclear import process is regulated by the small GTPase Ran that partitions between cytoplasm and nucleus in the predominantly GDP- and GTP-bound form, respectively. Importin associates with target cargo proteins in the cytoplasm, and the competitive binding of GTP-bound Ran induces the release of cargos in the nucleus.</text>
</comment>
<dbReference type="Pfam" id="PF08389">
    <property type="entry name" value="Xpo1"/>
    <property type="match status" value="1"/>
</dbReference>